<feature type="domain" description="MIF4G" evidence="11">
    <location>
        <begin position="32"/>
        <end position="244"/>
    </location>
</feature>
<dbReference type="SUPFAM" id="SSF48371">
    <property type="entry name" value="ARM repeat"/>
    <property type="match status" value="2"/>
</dbReference>
<feature type="region of interest" description="Disordered" evidence="10">
    <location>
        <begin position="549"/>
        <end position="578"/>
    </location>
</feature>
<organism evidence="12 13">
    <name type="scientific">Ridgeia piscesae</name>
    <name type="common">Tubeworm</name>
    <dbReference type="NCBI Taxonomy" id="27915"/>
    <lineage>
        <taxon>Eukaryota</taxon>
        <taxon>Metazoa</taxon>
        <taxon>Spiralia</taxon>
        <taxon>Lophotrochozoa</taxon>
        <taxon>Annelida</taxon>
        <taxon>Polychaeta</taxon>
        <taxon>Sedentaria</taxon>
        <taxon>Canalipalpata</taxon>
        <taxon>Sabellida</taxon>
        <taxon>Siboglinidae</taxon>
        <taxon>Ridgeia</taxon>
    </lineage>
</organism>
<dbReference type="InterPro" id="IPR016024">
    <property type="entry name" value="ARM-type_fold"/>
</dbReference>
<keyword evidence="13" id="KW-1185">Reference proteome</keyword>
<dbReference type="GO" id="GO:0006370">
    <property type="term" value="P:7-methylguanosine mRNA capping"/>
    <property type="evidence" value="ECO:0007669"/>
    <property type="project" value="UniProtKB-KW"/>
</dbReference>
<dbReference type="Proteomes" id="UP001209878">
    <property type="component" value="Unassembled WGS sequence"/>
</dbReference>
<dbReference type="InterPro" id="IPR015172">
    <property type="entry name" value="MIF4G-like_typ-1"/>
</dbReference>
<dbReference type="GO" id="GO:0006406">
    <property type="term" value="P:mRNA export from nucleus"/>
    <property type="evidence" value="ECO:0007669"/>
    <property type="project" value="InterPro"/>
</dbReference>
<dbReference type="GO" id="GO:0005634">
    <property type="term" value="C:nucleus"/>
    <property type="evidence" value="ECO:0007669"/>
    <property type="project" value="UniProtKB-SubCell"/>
</dbReference>
<keyword evidence="5" id="KW-0506">mRNA capping</keyword>
<dbReference type="GO" id="GO:0000339">
    <property type="term" value="F:RNA cap binding"/>
    <property type="evidence" value="ECO:0007669"/>
    <property type="project" value="InterPro"/>
</dbReference>
<keyword evidence="4" id="KW-0507">mRNA processing</keyword>
<dbReference type="InterPro" id="IPR027159">
    <property type="entry name" value="CBP80"/>
</dbReference>
<keyword evidence="7" id="KW-0508">mRNA splicing</keyword>
<evidence type="ECO:0000256" key="4">
    <source>
        <dbReference type="ARBA" id="ARBA00022664"/>
    </source>
</evidence>
<reference evidence="12" key="1">
    <citation type="journal article" date="2023" name="Mol. Biol. Evol.">
        <title>Third-Generation Sequencing Reveals the Adaptive Role of the Epigenome in Three Deep-Sea Polychaetes.</title>
        <authorList>
            <person name="Perez M."/>
            <person name="Aroh O."/>
            <person name="Sun Y."/>
            <person name="Lan Y."/>
            <person name="Juniper S.K."/>
            <person name="Young C.R."/>
            <person name="Angers B."/>
            <person name="Qian P.Y."/>
        </authorList>
    </citation>
    <scope>NUCLEOTIDE SEQUENCE</scope>
    <source>
        <strain evidence="12">R07B-5</strain>
    </source>
</reference>
<evidence type="ECO:0000256" key="7">
    <source>
        <dbReference type="ARBA" id="ARBA00023187"/>
    </source>
</evidence>
<dbReference type="SMART" id="SM00543">
    <property type="entry name" value="MIF4G"/>
    <property type="match status" value="1"/>
</dbReference>
<dbReference type="Pfam" id="PF09088">
    <property type="entry name" value="MIF4G_like"/>
    <property type="match status" value="1"/>
</dbReference>
<dbReference type="EMBL" id="JAODUO010000536">
    <property type="protein sequence ID" value="KAK2178618.1"/>
    <property type="molecule type" value="Genomic_DNA"/>
</dbReference>
<dbReference type="GO" id="GO:0005846">
    <property type="term" value="C:nuclear cap binding complex"/>
    <property type="evidence" value="ECO:0007669"/>
    <property type="project" value="InterPro"/>
</dbReference>
<dbReference type="GO" id="GO:0008380">
    <property type="term" value="P:RNA splicing"/>
    <property type="evidence" value="ECO:0007669"/>
    <property type="project" value="UniProtKB-KW"/>
</dbReference>
<evidence type="ECO:0000256" key="2">
    <source>
        <dbReference type="ARBA" id="ARBA00007413"/>
    </source>
</evidence>
<evidence type="ECO:0000256" key="9">
    <source>
        <dbReference type="ARBA" id="ARBA00030965"/>
    </source>
</evidence>
<evidence type="ECO:0000256" key="6">
    <source>
        <dbReference type="ARBA" id="ARBA00023158"/>
    </source>
</evidence>
<evidence type="ECO:0000256" key="8">
    <source>
        <dbReference type="ARBA" id="ARBA00023242"/>
    </source>
</evidence>
<dbReference type="GO" id="GO:0000184">
    <property type="term" value="P:nuclear-transcribed mRNA catabolic process, nonsense-mediated decay"/>
    <property type="evidence" value="ECO:0007669"/>
    <property type="project" value="TreeGrafter"/>
</dbReference>
<protein>
    <recommendedName>
        <fullName evidence="3">Nuclear cap-binding protein subunit 1</fullName>
    </recommendedName>
    <alternativeName>
        <fullName evidence="9">80 kDa nuclear cap-binding protein</fullName>
    </alternativeName>
</protein>
<keyword evidence="8" id="KW-0539">Nucleus</keyword>
<dbReference type="GO" id="GO:0003729">
    <property type="term" value="F:mRNA binding"/>
    <property type="evidence" value="ECO:0007669"/>
    <property type="project" value="TreeGrafter"/>
</dbReference>
<feature type="region of interest" description="Disordered" evidence="10">
    <location>
        <begin position="1"/>
        <end position="26"/>
    </location>
</feature>
<gene>
    <name evidence="12" type="ORF">NP493_537g00005</name>
</gene>
<feature type="compositionally biased region" description="Basic and acidic residues" evidence="10">
    <location>
        <begin position="549"/>
        <end position="564"/>
    </location>
</feature>
<comment type="caution">
    <text evidence="12">The sequence shown here is derived from an EMBL/GenBank/DDBJ whole genome shotgun (WGS) entry which is preliminary data.</text>
</comment>
<dbReference type="AlphaFoldDB" id="A0AAD9KXJ1"/>
<dbReference type="InterPro" id="IPR003890">
    <property type="entry name" value="MIF4G-like_typ-3"/>
</dbReference>
<evidence type="ECO:0000313" key="12">
    <source>
        <dbReference type="EMBL" id="KAK2178618.1"/>
    </source>
</evidence>
<dbReference type="FunFam" id="1.25.40.180:FF:000041">
    <property type="entry name" value="Nuclear cap-binding protein subunit 1"/>
    <property type="match status" value="1"/>
</dbReference>
<evidence type="ECO:0000256" key="5">
    <source>
        <dbReference type="ARBA" id="ARBA00023042"/>
    </source>
</evidence>
<dbReference type="FunFam" id="1.25.40.180:FF:000010">
    <property type="entry name" value="Nuclear cap-binding protein subunit 1"/>
    <property type="match status" value="1"/>
</dbReference>
<accession>A0AAD9KXJ1</accession>
<feature type="compositionally biased region" description="Polar residues" evidence="10">
    <location>
        <begin position="566"/>
        <end position="576"/>
    </location>
</feature>
<dbReference type="GO" id="GO:0031053">
    <property type="term" value="P:primary miRNA processing"/>
    <property type="evidence" value="ECO:0007669"/>
    <property type="project" value="UniProtKB-ARBA"/>
</dbReference>
<evidence type="ECO:0000259" key="11">
    <source>
        <dbReference type="SMART" id="SM00543"/>
    </source>
</evidence>
<name>A0AAD9KXJ1_RIDPI</name>
<evidence type="ECO:0000256" key="10">
    <source>
        <dbReference type="SAM" id="MobiDB-lite"/>
    </source>
</evidence>
<dbReference type="PANTHER" id="PTHR12412">
    <property type="entry name" value="CAP BINDING PROTEIN"/>
    <property type="match status" value="1"/>
</dbReference>
<proteinExistence type="inferred from homology"/>
<comment type="subcellular location">
    <subcellularLocation>
        <location evidence="1">Nucleus</location>
    </subcellularLocation>
</comment>
<dbReference type="Pfam" id="PF02854">
    <property type="entry name" value="MIF4G"/>
    <property type="match status" value="1"/>
</dbReference>
<dbReference type="Gene3D" id="1.25.40.180">
    <property type="match status" value="2"/>
</dbReference>
<sequence>MSRRRARSYSSDEEEGGHSRKRRRTTDVVDIEDRLESLITRVGEKSTSSLESNLEGLASVLEADLSNYKQKILKILCSCVIYMPEKMTVYTTLVGLLNARQYNAGGEFVELLVRNLKEALKTNEFENARLMVRFLADLVNCHVIVASSLLSMFDSFIEVTLDDNIPQVRSDWYVYAVMSALPWAARELFEKKEVEFERLLHSIESYISKRQKIHLPALQVWSSNEQHPQEEYLDCLWAQLCNMQGQKWMEKQILRPYLAFDGILSEALQHTLPQIIPPSHHDEAVYPLPSVIFRMFDYTDVPEGPVLPGMTSGPVLPDMTSGPVLPGMTSGPVLPDMTSGPVLPGMTSGPVLPGMTSGPVLPGSHAIERYLIEDQVTHILRSNQQERKDCAAALLSFPVKNKIPINYAIVEVLFGQLFQLPRSPYMEIFYGSLLIELCKLQPGSMPQVLAQATEMLYERITTMNTACIERLVNWFSYHLSNFQFRWSWDDWKECLALDPLLPKPKFIQEVLQRCMRVMMDNDTPIYVINTWIKNVESYNYLGQRYSTRDKTKTRRFKEESRPDGQHSPSTATSSRVTLEHAWRDKSTTHWKPYERKRPRRRPVRRWRDELDDFWKGTIWQWIAQDGQMWKQHAENFAQPRDTMAAQ</sequence>
<dbReference type="PANTHER" id="PTHR12412:SF2">
    <property type="entry name" value="NUCLEAR CAP-BINDING PROTEIN SUBUNIT 1"/>
    <property type="match status" value="1"/>
</dbReference>
<evidence type="ECO:0000256" key="3">
    <source>
        <dbReference type="ARBA" id="ARBA00019879"/>
    </source>
</evidence>
<evidence type="ECO:0000313" key="13">
    <source>
        <dbReference type="Proteomes" id="UP001209878"/>
    </source>
</evidence>
<evidence type="ECO:0000256" key="1">
    <source>
        <dbReference type="ARBA" id="ARBA00004123"/>
    </source>
</evidence>
<keyword evidence="6" id="KW-0943">RNA-mediated gene silencing</keyword>
<comment type="similarity">
    <text evidence="2">Belongs to the NCBP1 family.</text>
</comment>